<dbReference type="EMBL" id="CVQI01009224">
    <property type="protein sequence ID" value="CRK18685.1"/>
    <property type="molecule type" value="Genomic_DNA"/>
</dbReference>
<protein>
    <recommendedName>
        <fullName evidence="5">Amine oxidase domain-containing protein</fullName>
    </recommendedName>
</protein>
<gene>
    <name evidence="2" type="ORF">BN1708_007228</name>
    <name evidence="1" type="ORF">BN1723_011650</name>
</gene>
<keyword evidence="3" id="KW-1185">Reference proteome</keyword>
<dbReference type="InterPro" id="IPR036188">
    <property type="entry name" value="FAD/NAD-bd_sf"/>
</dbReference>
<dbReference type="AlphaFoldDB" id="A0A0G4MRK6"/>
<sequence>MRRIRMTSWQRTPASIQQQTTFLLHEGLALMPRRLGVGRNGCSSPAYHLLHGISPEDCSLVPGILKRPNKRHHGPRQNRLWAMPGRQLLVQPVHSRYSFGRLLLVHSLPSMSLFPSLSTTLCSLFASVTLVSAAALPDNVIERDVVVLGGGASGAHAAVRLREDYGKSVILVEKKAQLGGHVATYIDPDTEVPYDFGVNSYTEYPGAEDFFARFNVSLSPPTRVPLTTTYVDFNSGEAQGGYVLPAAADTTAALRKYLEVCEKYEHMILPSYANFPTAGNVPEDLVLPFSAFVTKYGLEAAVPRIFQVTGLGMGDMADISTLYVMQAFGAPIARSFVGLAGSWVPTSRRNQELYDNIAALLGDDVLYSSTVVESQRTDDGVTLRVRTRGSSRDTVIRAKRLLISFEPTIANLRGIELDNEERGVFSEWEWSTVYVGIAKHSSLPVSGSLTNTPAAAVPNHWLELPANPFVGRFDYMGGGNFRVLVTGEASTDSCEAQRMVKRAFRTLAEAETIPAIGNQTLQLAAWSDHGAMHLHVASDTLRDGFITRKYALQGRSSTFYTGGAWSAQFTTILWEYNNQYLLPKLVASLE</sequence>
<organism evidence="2 3">
    <name type="scientific">Verticillium longisporum</name>
    <name type="common">Verticillium dahliae var. longisporum</name>
    <dbReference type="NCBI Taxonomy" id="100787"/>
    <lineage>
        <taxon>Eukaryota</taxon>
        <taxon>Fungi</taxon>
        <taxon>Dikarya</taxon>
        <taxon>Ascomycota</taxon>
        <taxon>Pezizomycotina</taxon>
        <taxon>Sordariomycetes</taxon>
        <taxon>Hypocreomycetidae</taxon>
        <taxon>Glomerellales</taxon>
        <taxon>Plectosphaerellaceae</taxon>
        <taxon>Verticillium</taxon>
    </lineage>
</organism>
<evidence type="ECO:0000313" key="2">
    <source>
        <dbReference type="EMBL" id="CRK36883.1"/>
    </source>
</evidence>
<dbReference type="SUPFAM" id="SSF51905">
    <property type="entry name" value="FAD/NAD(P)-binding domain"/>
    <property type="match status" value="1"/>
</dbReference>
<evidence type="ECO:0000313" key="3">
    <source>
        <dbReference type="Proteomes" id="UP000044602"/>
    </source>
</evidence>
<name>A0A0G4MRK6_VERLO</name>
<dbReference type="Gene3D" id="3.50.50.60">
    <property type="entry name" value="FAD/NAD(P)-binding domain"/>
    <property type="match status" value="1"/>
</dbReference>
<dbReference type="Pfam" id="PF13450">
    <property type="entry name" value="NAD_binding_8"/>
    <property type="match status" value="1"/>
</dbReference>
<dbReference type="Proteomes" id="UP000044602">
    <property type="component" value="Unassembled WGS sequence"/>
</dbReference>
<proteinExistence type="predicted"/>
<evidence type="ECO:0000313" key="4">
    <source>
        <dbReference type="Proteomes" id="UP000045706"/>
    </source>
</evidence>
<dbReference type="Gene3D" id="3.30.70.1990">
    <property type="match status" value="1"/>
</dbReference>
<dbReference type="Proteomes" id="UP000045706">
    <property type="component" value="Unassembled WGS sequence"/>
</dbReference>
<dbReference type="EMBL" id="CVQH01024416">
    <property type="protein sequence ID" value="CRK36883.1"/>
    <property type="molecule type" value="Genomic_DNA"/>
</dbReference>
<evidence type="ECO:0008006" key="5">
    <source>
        <dbReference type="Google" id="ProtNLM"/>
    </source>
</evidence>
<reference evidence="3 4" key="1">
    <citation type="submission" date="2015-05" db="EMBL/GenBank/DDBJ databases">
        <authorList>
            <person name="Fogelqvist Johan"/>
        </authorList>
    </citation>
    <scope>NUCLEOTIDE SEQUENCE [LARGE SCALE GENOMIC DNA]</scope>
    <source>
        <strain evidence="2">VL1</strain>
        <strain evidence="1">VL2</strain>
    </source>
</reference>
<evidence type="ECO:0000313" key="1">
    <source>
        <dbReference type="EMBL" id="CRK18685.1"/>
    </source>
</evidence>
<accession>A0A0G4MRK6</accession>
<dbReference type="Gene3D" id="1.10.405.20">
    <property type="match status" value="1"/>
</dbReference>